<feature type="transmembrane region" description="Helical" evidence="7">
    <location>
        <begin position="217"/>
        <end position="241"/>
    </location>
</feature>
<feature type="transmembrane region" description="Helical" evidence="7">
    <location>
        <begin position="7"/>
        <end position="24"/>
    </location>
</feature>
<feature type="transmembrane region" description="Helical" evidence="7">
    <location>
        <begin position="283"/>
        <end position="301"/>
    </location>
</feature>
<keyword evidence="5 7" id="KW-1133">Transmembrane helix</keyword>
<feature type="transmembrane region" description="Helical" evidence="7">
    <location>
        <begin position="253"/>
        <end position="271"/>
    </location>
</feature>
<dbReference type="GO" id="GO:0005886">
    <property type="term" value="C:plasma membrane"/>
    <property type="evidence" value="ECO:0007669"/>
    <property type="project" value="UniProtKB-SubCell"/>
</dbReference>
<sequence length="412" mass="44974">MPETKKNYILLIILFSLGWAFMYADRNILSPVMSVIGHDWNLTKSQLGLMSTVFFLTYAAMQIPAGFLADRFGRLSVLVAGYILFGIGTLLSGMVSGLGIFLIVRAITGIGEGTYYSPQYAISSVAIPKRYRGVSSAVINSGMALGISLGFIASSYLTFTLKKNWQFSFILFGVMTVVVAILISVFIKDNKHYKIKQEKAKSLPAMNLKLLFSKNHIFTYILIFCSLYGFFGMLTWLPYYLQTVRGVGGSQTGIIASLVPWASIPGAIFFGYVSDRIKNKKPLILFLSLVGAACQFVIPYASNYSLMIVGLVVYGLAGKLALDPVLVAYIAENTPSLMYSRAYGIFNFAGVVSSVFAPYITGYFADLTGKLEIGFYLSGVLLLIGGILFMFTNAKPNASSYATQNVGEIAPN</sequence>
<evidence type="ECO:0000313" key="9">
    <source>
        <dbReference type="EMBL" id="GGL50428.1"/>
    </source>
</evidence>
<evidence type="ECO:0000256" key="7">
    <source>
        <dbReference type="SAM" id="Phobius"/>
    </source>
</evidence>
<dbReference type="RefSeq" id="WP_229727501.1">
    <property type="nucleotide sequence ID" value="NZ_BMOK01000004.1"/>
</dbReference>
<evidence type="ECO:0000259" key="8">
    <source>
        <dbReference type="PROSITE" id="PS50850"/>
    </source>
</evidence>
<dbReference type="GO" id="GO:0022857">
    <property type="term" value="F:transmembrane transporter activity"/>
    <property type="evidence" value="ECO:0007669"/>
    <property type="project" value="InterPro"/>
</dbReference>
<dbReference type="EMBL" id="BMOK01000004">
    <property type="protein sequence ID" value="GGL50428.1"/>
    <property type="molecule type" value="Genomic_DNA"/>
</dbReference>
<feature type="transmembrane region" description="Helical" evidence="7">
    <location>
        <begin position="307"/>
        <end position="330"/>
    </location>
</feature>
<keyword evidence="2" id="KW-0813">Transport</keyword>
<feature type="transmembrane region" description="Helical" evidence="7">
    <location>
        <begin position="98"/>
        <end position="116"/>
    </location>
</feature>
<evidence type="ECO:0000256" key="1">
    <source>
        <dbReference type="ARBA" id="ARBA00004651"/>
    </source>
</evidence>
<accession>A0A917S1E7</accession>
<comment type="subcellular location">
    <subcellularLocation>
        <location evidence="1">Cell membrane</location>
        <topology evidence="1">Multi-pass membrane protein</topology>
    </subcellularLocation>
</comment>
<dbReference type="PANTHER" id="PTHR43124">
    <property type="entry name" value="PURINE EFFLUX PUMP PBUE"/>
    <property type="match status" value="1"/>
</dbReference>
<feature type="transmembrane region" description="Helical" evidence="7">
    <location>
        <begin position="75"/>
        <end position="92"/>
    </location>
</feature>
<name>A0A917S1E7_9BACL</name>
<feature type="domain" description="Major facilitator superfamily (MFS) profile" evidence="8">
    <location>
        <begin position="11"/>
        <end position="397"/>
    </location>
</feature>
<dbReference type="PROSITE" id="PS50850">
    <property type="entry name" value="MFS"/>
    <property type="match status" value="1"/>
</dbReference>
<keyword evidence="4 7" id="KW-0812">Transmembrane</keyword>
<gene>
    <name evidence="9" type="ORF">GCM10007968_13320</name>
</gene>
<dbReference type="SUPFAM" id="SSF103473">
    <property type="entry name" value="MFS general substrate transporter"/>
    <property type="match status" value="1"/>
</dbReference>
<keyword evidence="10" id="KW-1185">Reference proteome</keyword>
<keyword evidence="6 7" id="KW-0472">Membrane</keyword>
<feature type="transmembrane region" description="Helical" evidence="7">
    <location>
        <begin position="342"/>
        <end position="361"/>
    </location>
</feature>
<evidence type="ECO:0000256" key="3">
    <source>
        <dbReference type="ARBA" id="ARBA00022475"/>
    </source>
</evidence>
<dbReference type="InterPro" id="IPR050189">
    <property type="entry name" value="MFS_Efflux_Transporters"/>
</dbReference>
<dbReference type="InterPro" id="IPR011701">
    <property type="entry name" value="MFS"/>
</dbReference>
<feature type="transmembrane region" description="Helical" evidence="7">
    <location>
        <begin position="47"/>
        <end position="68"/>
    </location>
</feature>
<dbReference type="InterPro" id="IPR036259">
    <property type="entry name" value="MFS_trans_sf"/>
</dbReference>
<reference evidence="9" key="1">
    <citation type="journal article" date="2014" name="Int. J. Syst. Evol. Microbiol.">
        <title>Complete genome sequence of Corynebacterium casei LMG S-19264T (=DSM 44701T), isolated from a smear-ripened cheese.</title>
        <authorList>
            <consortium name="US DOE Joint Genome Institute (JGI-PGF)"/>
            <person name="Walter F."/>
            <person name="Albersmeier A."/>
            <person name="Kalinowski J."/>
            <person name="Ruckert C."/>
        </authorList>
    </citation>
    <scope>NUCLEOTIDE SEQUENCE</scope>
    <source>
        <strain evidence="9">JCM 15325</strain>
    </source>
</reference>
<evidence type="ECO:0000256" key="4">
    <source>
        <dbReference type="ARBA" id="ARBA00022692"/>
    </source>
</evidence>
<dbReference type="AlphaFoldDB" id="A0A917S1E7"/>
<protein>
    <submittedName>
        <fullName evidence="9">MFS transporter</fullName>
    </submittedName>
</protein>
<dbReference type="InterPro" id="IPR020846">
    <property type="entry name" value="MFS_dom"/>
</dbReference>
<dbReference type="Proteomes" id="UP000654670">
    <property type="component" value="Unassembled WGS sequence"/>
</dbReference>
<dbReference type="InterPro" id="IPR005828">
    <property type="entry name" value="MFS_sugar_transport-like"/>
</dbReference>
<dbReference type="PANTHER" id="PTHR43124:SF3">
    <property type="entry name" value="CHLORAMPHENICOL EFFLUX PUMP RV0191"/>
    <property type="match status" value="1"/>
</dbReference>
<feature type="transmembrane region" description="Helical" evidence="7">
    <location>
        <begin position="137"/>
        <end position="159"/>
    </location>
</feature>
<evidence type="ECO:0000256" key="2">
    <source>
        <dbReference type="ARBA" id="ARBA00022448"/>
    </source>
</evidence>
<keyword evidence="3" id="KW-1003">Cell membrane</keyword>
<dbReference type="Pfam" id="PF00083">
    <property type="entry name" value="Sugar_tr"/>
    <property type="match status" value="1"/>
</dbReference>
<proteinExistence type="predicted"/>
<comment type="caution">
    <text evidence="9">The sequence shown here is derived from an EMBL/GenBank/DDBJ whole genome shotgun (WGS) entry which is preliminary data.</text>
</comment>
<dbReference type="Pfam" id="PF07690">
    <property type="entry name" value="MFS_1"/>
    <property type="match status" value="1"/>
</dbReference>
<reference evidence="9" key="2">
    <citation type="submission" date="2020-09" db="EMBL/GenBank/DDBJ databases">
        <authorList>
            <person name="Sun Q."/>
            <person name="Ohkuma M."/>
        </authorList>
    </citation>
    <scope>NUCLEOTIDE SEQUENCE</scope>
    <source>
        <strain evidence="9">JCM 15325</strain>
    </source>
</reference>
<evidence type="ECO:0000313" key="10">
    <source>
        <dbReference type="Proteomes" id="UP000654670"/>
    </source>
</evidence>
<feature type="transmembrane region" description="Helical" evidence="7">
    <location>
        <begin position="373"/>
        <end position="391"/>
    </location>
</feature>
<organism evidence="9 10">
    <name type="scientific">Sporolactobacillus putidus</name>
    <dbReference type="NCBI Taxonomy" id="492735"/>
    <lineage>
        <taxon>Bacteria</taxon>
        <taxon>Bacillati</taxon>
        <taxon>Bacillota</taxon>
        <taxon>Bacilli</taxon>
        <taxon>Bacillales</taxon>
        <taxon>Sporolactobacillaceae</taxon>
        <taxon>Sporolactobacillus</taxon>
    </lineage>
</organism>
<evidence type="ECO:0000256" key="5">
    <source>
        <dbReference type="ARBA" id="ARBA00022989"/>
    </source>
</evidence>
<feature type="transmembrane region" description="Helical" evidence="7">
    <location>
        <begin position="165"/>
        <end position="187"/>
    </location>
</feature>
<dbReference type="Gene3D" id="1.20.1250.20">
    <property type="entry name" value="MFS general substrate transporter like domains"/>
    <property type="match status" value="2"/>
</dbReference>
<evidence type="ECO:0000256" key="6">
    <source>
        <dbReference type="ARBA" id="ARBA00023136"/>
    </source>
</evidence>